<organism evidence="1">
    <name type="scientific">Mesocestoides corti</name>
    <name type="common">Flatworm</name>
    <dbReference type="NCBI Taxonomy" id="53468"/>
    <lineage>
        <taxon>Eukaryota</taxon>
        <taxon>Metazoa</taxon>
        <taxon>Spiralia</taxon>
        <taxon>Lophotrochozoa</taxon>
        <taxon>Platyhelminthes</taxon>
        <taxon>Cestoda</taxon>
        <taxon>Eucestoda</taxon>
        <taxon>Cyclophyllidea</taxon>
        <taxon>Mesocestoididae</taxon>
        <taxon>Mesocestoides</taxon>
    </lineage>
</organism>
<dbReference type="AlphaFoldDB" id="A0A5K3F8Z0"/>
<accession>A0A5K3F8Z0</accession>
<name>A0A5K3F8Z0_MESCO</name>
<dbReference type="WBParaSite" id="MCU_005909-RA">
    <property type="protein sequence ID" value="MCU_005909-RA"/>
    <property type="gene ID" value="MCU_005909"/>
</dbReference>
<protein>
    <submittedName>
        <fullName evidence="1">Uncharacterized protein</fullName>
    </submittedName>
</protein>
<evidence type="ECO:0000313" key="1">
    <source>
        <dbReference type="WBParaSite" id="MCU_005909-RA"/>
    </source>
</evidence>
<sequence length="53" mass="6024">MAPAAQILNSPFIHTYIYLGLTSHLDLDVSAVMTHIFELQIHTHKPTKNHDLE</sequence>
<reference evidence="1" key="1">
    <citation type="submission" date="2019-11" db="UniProtKB">
        <authorList>
            <consortium name="WormBaseParasite"/>
        </authorList>
    </citation>
    <scope>IDENTIFICATION</scope>
</reference>
<proteinExistence type="predicted"/>